<dbReference type="RefSeq" id="WP_150438359.1">
    <property type="nucleotide sequence ID" value="NZ_VYKL01000006.1"/>
</dbReference>
<evidence type="ECO:0000256" key="1">
    <source>
        <dbReference type="SAM" id="Phobius"/>
    </source>
</evidence>
<comment type="caution">
    <text evidence="2">The sequence shown here is derived from an EMBL/GenBank/DDBJ whole genome shotgun (WGS) entry which is preliminary data.</text>
</comment>
<feature type="transmembrane region" description="Helical" evidence="1">
    <location>
        <begin position="178"/>
        <end position="197"/>
    </location>
</feature>
<protein>
    <submittedName>
        <fullName evidence="2">GntP family permease</fullName>
    </submittedName>
</protein>
<gene>
    <name evidence="2" type="ORF">F4V44_02215</name>
</gene>
<dbReference type="PANTHER" id="PTHR30354:SF23">
    <property type="entry name" value="GNTP FAMILY PERMEASE"/>
    <property type="match status" value="1"/>
</dbReference>
<feature type="transmembrane region" description="Helical" evidence="1">
    <location>
        <begin position="245"/>
        <end position="265"/>
    </location>
</feature>
<dbReference type="GO" id="GO:0015128">
    <property type="term" value="F:gluconate transmembrane transporter activity"/>
    <property type="evidence" value="ECO:0007669"/>
    <property type="project" value="InterPro"/>
</dbReference>
<feature type="transmembrane region" description="Helical" evidence="1">
    <location>
        <begin position="30"/>
        <end position="53"/>
    </location>
</feature>
<feature type="transmembrane region" description="Helical" evidence="1">
    <location>
        <begin position="7"/>
        <end position="24"/>
    </location>
</feature>
<sequence>MDAQIQVSALGAIIALVVAIVLILKKVSPAYGMIAGALVGGLVGGVDITNTVTLMMEGAKGIIPAVLRILAAGVLAGVLIESGAAATIAETIVKKLGETRALLALAIATMILTTVGVFVDVAVITVAPIALAIAQRAGISKTAILLAMIGGGKAGNIMSPNPNAIAASDAFNVPLTSIMAAGMIPAVFGLAVTYILAKKLVKKGTMIQEQEVQANKGGKLPAFLPALIAPLVTILLLALRPLFDISIDPMIALPIGGIVGALVMGKGKKINEYAISGLGRMTGVAIMLLGTGTLAGIIANSGLKDVLIDGLSAVGLPAYVLAPVSGIFMSAATASTTAGTAVASQVFSSTILEMGVSAIAGAAMVHAGATVLDHLPHGSFFHATGGSVNMEIKERLKVMPYETLVGLTLAIISTLIYGVFQFFG</sequence>
<keyword evidence="1" id="KW-1133">Transmembrane helix</keyword>
<feature type="transmembrane region" description="Helical" evidence="1">
    <location>
        <begin position="350"/>
        <end position="372"/>
    </location>
</feature>
<evidence type="ECO:0000313" key="3">
    <source>
        <dbReference type="Proteomes" id="UP000326671"/>
    </source>
</evidence>
<feature type="transmembrane region" description="Helical" evidence="1">
    <location>
        <begin position="218"/>
        <end position="239"/>
    </location>
</feature>
<accession>A0A5J5I3I5</accession>
<evidence type="ECO:0000313" key="2">
    <source>
        <dbReference type="EMBL" id="KAA9030631.1"/>
    </source>
</evidence>
<feature type="transmembrane region" description="Helical" evidence="1">
    <location>
        <begin position="101"/>
        <end position="127"/>
    </location>
</feature>
<dbReference type="AlphaFoldDB" id="A0A5J5I3I5"/>
<dbReference type="Pfam" id="PF02447">
    <property type="entry name" value="GntP_permease"/>
    <property type="match status" value="1"/>
</dbReference>
<name>A0A5J5I3I5_9BACI</name>
<feature type="transmembrane region" description="Helical" evidence="1">
    <location>
        <begin position="139"/>
        <end position="158"/>
    </location>
</feature>
<organism evidence="2 3">
    <name type="scientific">Niallia endozanthoxylica</name>
    <dbReference type="NCBI Taxonomy" id="2036016"/>
    <lineage>
        <taxon>Bacteria</taxon>
        <taxon>Bacillati</taxon>
        <taxon>Bacillota</taxon>
        <taxon>Bacilli</taxon>
        <taxon>Bacillales</taxon>
        <taxon>Bacillaceae</taxon>
        <taxon>Niallia</taxon>
    </lineage>
</organism>
<feature type="transmembrane region" description="Helical" evidence="1">
    <location>
        <begin position="65"/>
        <end position="89"/>
    </location>
</feature>
<dbReference type="Proteomes" id="UP000326671">
    <property type="component" value="Unassembled WGS sequence"/>
</dbReference>
<feature type="transmembrane region" description="Helical" evidence="1">
    <location>
        <begin position="404"/>
        <end position="423"/>
    </location>
</feature>
<keyword evidence="3" id="KW-1185">Reference proteome</keyword>
<keyword evidence="1" id="KW-0472">Membrane</keyword>
<dbReference type="PANTHER" id="PTHR30354">
    <property type="entry name" value="GNT FAMILY GLUCONATE TRANSPORTER"/>
    <property type="match status" value="1"/>
</dbReference>
<feature type="transmembrane region" description="Helical" evidence="1">
    <location>
        <begin position="277"/>
        <end position="299"/>
    </location>
</feature>
<dbReference type="OrthoDB" id="2136698at2"/>
<proteinExistence type="predicted"/>
<keyword evidence="1" id="KW-0812">Transmembrane</keyword>
<dbReference type="GO" id="GO:0005886">
    <property type="term" value="C:plasma membrane"/>
    <property type="evidence" value="ECO:0007669"/>
    <property type="project" value="TreeGrafter"/>
</dbReference>
<reference evidence="2 3" key="1">
    <citation type="submission" date="2019-09" db="EMBL/GenBank/DDBJ databases">
        <title>Whole genome sequences of isolates from the Mars Exploration Rovers.</title>
        <authorList>
            <person name="Seuylemezian A."/>
            <person name="Vaishampayan P."/>
        </authorList>
    </citation>
    <scope>NUCLEOTIDE SEQUENCE [LARGE SCALE GENOMIC DNA]</scope>
    <source>
        <strain evidence="2 3">MER_TA_151</strain>
    </source>
</reference>
<dbReference type="EMBL" id="VYKL01000006">
    <property type="protein sequence ID" value="KAA9030631.1"/>
    <property type="molecule type" value="Genomic_DNA"/>
</dbReference>
<dbReference type="InterPro" id="IPR003474">
    <property type="entry name" value="Glcn_transporter"/>
</dbReference>
<feature type="transmembrane region" description="Helical" evidence="1">
    <location>
        <begin position="319"/>
        <end position="343"/>
    </location>
</feature>